<dbReference type="GO" id="GO:0005886">
    <property type="term" value="C:plasma membrane"/>
    <property type="evidence" value="ECO:0007669"/>
    <property type="project" value="InterPro"/>
</dbReference>
<dbReference type="STRING" id="1303921.BSEPE_1199"/>
<dbReference type="EMBL" id="AP013042">
    <property type="protein sequence ID" value="BAS68186.1"/>
    <property type="molecule type" value="Genomic_DNA"/>
</dbReference>
<dbReference type="KEGG" id="ebh:BSEPE_1199"/>
<dbReference type="PANTHER" id="PTHR14969">
    <property type="entry name" value="SPHINGOSINE-1-PHOSPHATE PHOSPHOHYDROLASE"/>
    <property type="match status" value="1"/>
</dbReference>
<dbReference type="CDD" id="cd03385">
    <property type="entry name" value="PAP2_BcrC_like"/>
    <property type="match status" value="1"/>
</dbReference>
<gene>
    <name evidence="6" type="primary">bacA</name>
    <name evidence="6" type="ORF">BSEPE_1199</name>
</gene>
<dbReference type="InterPro" id="IPR033879">
    <property type="entry name" value="UPP_Pase"/>
</dbReference>
<sequence>MNTFNQDLFLFLNAFTGKNTYLDQIILGFGEVTPYAFIVLIIGLFFFTKRKNEAIFSTFSTVLALSISKIIGLLYFHNRPFMDHIGTTLKAHALDSSLPSDHTTLIFAILSTLLLFKSTRKIALISLPIGIIGSFARVFEGIHYPLDIIAGIAVGLLSAVIVYQSRERLIIINDIIFKVEKFIFRK</sequence>
<dbReference type="PANTHER" id="PTHR14969:SF13">
    <property type="entry name" value="AT30094P"/>
    <property type="match status" value="1"/>
</dbReference>
<dbReference type="GO" id="GO:0050380">
    <property type="term" value="F:undecaprenyl-diphosphatase activity"/>
    <property type="evidence" value="ECO:0007669"/>
    <property type="project" value="UniProtKB-EC"/>
</dbReference>
<feature type="transmembrane region" description="Helical" evidence="4">
    <location>
        <begin position="96"/>
        <end position="115"/>
    </location>
</feature>
<dbReference type="InterPro" id="IPR036938">
    <property type="entry name" value="PAP2/HPO_sf"/>
</dbReference>
<evidence type="ECO:0000256" key="1">
    <source>
        <dbReference type="ARBA" id="ARBA00012374"/>
    </source>
</evidence>
<dbReference type="EC" id="3.6.1.27" evidence="1"/>
<feature type="domain" description="Phosphatidic acid phosphatase type 2/haloperoxidase" evidence="5">
    <location>
        <begin position="54"/>
        <end position="163"/>
    </location>
</feature>
<feature type="transmembrane region" description="Helical" evidence="4">
    <location>
        <begin position="54"/>
        <end position="76"/>
    </location>
</feature>
<evidence type="ECO:0000256" key="2">
    <source>
        <dbReference type="ARBA" id="ARBA00032707"/>
    </source>
</evidence>
<reference evidence="6 7" key="1">
    <citation type="journal article" date="2000" name="Mar. Ecol. Prog. Ser.">
        <title>Phylogenetic characterization of endosymbionts in three hydrothermal vent mussels: influence on host distributions.</title>
        <authorList>
            <person name="Fujiwara Y."/>
            <person name="Takai K."/>
            <person name="Uematsu K."/>
            <person name="Tsuchida S."/>
            <person name="Hunt J.C."/>
            <person name="Hashimoto J."/>
        </authorList>
    </citation>
    <scope>NUCLEOTIDE SEQUENCE [LARGE SCALE GENOMIC DNA]</scope>
    <source>
        <strain evidence="6 7">Myojin Knoll</strain>
    </source>
</reference>
<dbReference type="Pfam" id="PF01569">
    <property type="entry name" value="PAP2"/>
    <property type="match status" value="1"/>
</dbReference>
<keyword evidence="4" id="KW-0812">Transmembrane</keyword>
<name>A0A0P0UT39_9GAMM</name>
<dbReference type="Gene3D" id="1.20.144.10">
    <property type="entry name" value="Phosphatidic acid phosphatase type 2/haloperoxidase"/>
    <property type="match status" value="1"/>
</dbReference>
<evidence type="ECO:0000313" key="6">
    <source>
        <dbReference type="EMBL" id="BAS68186.1"/>
    </source>
</evidence>
<reference evidence="6 7" key="2">
    <citation type="journal article" date="2016" name="ISME J.">
        <title>Heterogeneous composition of key metabolic gene clusters in a vent mussel symbiont population.</title>
        <authorList>
            <person name="Ikuta T."/>
            <person name="Takaki Y."/>
            <person name="Nagai Y."/>
            <person name="Shimamura S."/>
            <person name="Tsuda M."/>
            <person name="Kawagucci S."/>
            <person name="Aoki Y."/>
            <person name="Inoue K."/>
            <person name="Teruya M."/>
            <person name="Satou K."/>
            <person name="Teruya K."/>
            <person name="Shimoji M."/>
            <person name="Tamotsu H."/>
            <person name="Hirano T."/>
            <person name="Maruyama T."/>
            <person name="Yoshida T."/>
        </authorList>
    </citation>
    <scope>NUCLEOTIDE SEQUENCE [LARGE SCALE GENOMIC DNA]</scope>
    <source>
        <strain evidence="6 7">Myojin Knoll</strain>
    </source>
</reference>
<keyword evidence="4" id="KW-1133">Transmembrane helix</keyword>
<keyword evidence="4" id="KW-0472">Membrane</keyword>
<evidence type="ECO:0000256" key="4">
    <source>
        <dbReference type="SAM" id="Phobius"/>
    </source>
</evidence>
<organism evidence="6 7">
    <name type="scientific">endosymbiont of Bathymodiolus septemdierum str. Myojin knoll</name>
    <dbReference type="NCBI Taxonomy" id="1303921"/>
    <lineage>
        <taxon>Bacteria</taxon>
        <taxon>Pseudomonadati</taxon>
        <taxon>Pseudomonadota</taxon>
        <taxon>Gammaproteobacteria</taxon>
        <taxon>sulfur-oxidizing symbionts</taxon>
    </lineage>
</organism>
<evidence type="ECO:0000256" key="3">
    <source>
        <dbReference type="ARBA" id="ARBA00047594"/>
    </source>
</evidence>
<evidence type="ECO:0000259" key="5">
    <source>
        <dbReference type="SMART" id="SM00014"/>
    </source>
</evidence>
<dbReference type="OrthoDB" id="9780918at2"/>
<comment type="catalytic activity">
    <reaction evidence="3">
        <text>di-trans,octa-cis-undecaprenyl diphosphate + H2O = di-trans,octa-cis-undecaprenyl phosphate + phosphate + H(+)</text>
        <dbReference type="Rhea" id="RHEA:28094"/>
        <dbReference type="ChEBI" id="CHEBI:15377"/>
        <dbReference type="ChEBI" id="CHEBI:15378"/>
        <dbReference type="ChEBI" id="CHEBI:43474"/>
        <dbReference type="ChEBI" id="CHEBI:58405"/>
        <dbReference type="ChEBI" id="CHEBI:60392"/>
        <dbReference type="EC" id="3.6.1.27"/>
    </reaction>
</comment>
<feature type="transmembrane region" description="Helical" evidence="4">
    <location>
        <begin position="145"/>
        <end position="163"/>
    </location>
</feature>
<dbReference type="InterPro" id="IPR000326">
    <property type="entry name" value="PAP2/HPO"/>
</dbReference>
<keyword evidence="6" id="KW-0378">Hydrolase</keyword>
<feature type="transmembrane region" description="Helical" evidence="4">
    <location>
        <begin position="25"/>
        <end position="47"/>
    </location>
</feature>
<keyword evidence="7" id="KW-1185">Reference proteome</keyword>
<dbReference type="AlphaFoldDB" id="A0A0P0UT39"/>
<dbReference type="Proteomes" id="UP000067399">
    <property type="component" value="Chromosome"/>
</dbReference>
<proteinExistence type="predicted"/>
<feature type="transmembrane region" description="Helical" evidence="4">
    <location>
        <begin position="122"/>
        <end position="139"/>
    </location>
</feature>
<dbReference type="SUPFAM" id="SSF48317">
    <property type="entry name" value="Acid phosphatase/Vanadium-dependent haloperoxidase"/>
    <property type="match status" value="1"/>
</dbReference>
<protein>
    <recommendedName>
        <fullName evidence="1">undecaprenyl-diphosphate phosphatase</fullName>
        <ecNumber evidence="1">3.6.1.27</ecNumber>
    </recommendedName>
    <alternativeName>
        <fullName evidence="2">Undecaprenyl pyrophosphate phosphatase</fullName>
    </alternativeName>
</protein>
<dbReference type="SMART" id="SM00014">
    <property type="entry name" value="acidPPc"/>
    <property type="match status" value="1"/>
</dbReference>
<dbReference type="RefSeq" id="WP_066045156.1">
    <property type="nucleotide sequence ID" value="NZ_AP013042.1"/>
</dbReference>
<evidence type="ECO:0000313" key="7">
    <source>
        <dbReference type="Proteomes" id="UP000067399"/>
    </source>
</evidence>
<accession>A0A0P0UT39</accession>